<evidence type="ECO:0000313" key="8">
    <source>
        <dbReference type="EMBL" id="TBN04452.1"/>
    </source>
</evidence>
<name>A0A4Q9FE33_9FLAO</name>
<dbReference type="AlphaFoldDB" id="A0A4Q9FE33"/>
<dbReference type="InterPro" id="IPR002104">
    <property type="entry name" value="Integrase_catalytic"/>
</dbReference>
<dbReference type="GO" id="GO:0015074">
    <property type="term" value="P:DNA integration"/>
    <property type="evidence" value="ECO:0007669"/>
    <property type="project" value="UniProtKB-KW"/>
</dbReference>
<accession>A0A4Q9FE33</accession>
<evidence type="ECO:0000259" key="6">
    <source>
        <dbReference type="PROSITE" id="PS51898"/>
    </source>
</evidence>
<dbReference type="PROSITE" id="PS51898">
    <property type="entry name" value="TYR_RECOMBINASE"/>
    <property type="match status" value="1"/>
</dbReference>
<dbReference type="SUPFAM" id="SSF56349">
    <property type="entry name" value="DNA breaking-rejoining enzymes"/>
    <property type="match status" value="1"/>
</dbReference>
<feature type="domain" description="Tyr recombinase" evidence="6">
    <location>
        <begin position="245"/>
        <end position="432"/>
    </location>
</feature>
<gene>
    <name evidence="8" type="ORF">EYD45_07490</name>
</gene>
<dbReference type="RefSeq" id="WP_130963921.1">
    <property type="nucleotide sequence ID" value="NZ_SIRT01000004.1"/>
</dbReference>
<sequence length="437" mass="51384">MLNSNEILKFAYVNEYESAYDLSQPKLFSKPKIYTAKGDLTRRWHIYFSFRNPDTGKLKRMTPFYGEANKYKTKEERLEVLTIYRKALLKLLKLGYNPFVDNTELYKKLNRKKGPLPTNKISEVLKEGDTSYEKEKTKMSIRDAFDFGIKMKEKVINTTTKKGYKNRVRTFIKWLEENHPDINNIEKLDKRIVVQFLNHILLKTSARNRNNYRTDLSSIVQVLEDNDIIMSNMVKKTPVLKSSPERNKTYSKDTQEQIFTYLEKEDPILLLYIKFISYNFLRPIEVCRLKVGSIDIGSQTLKVKAKNSPLKTKIIPDILLKELPDLSNIDPEADLFTPNKIAGFWDTDMNNRRDYFSKRFKRVVKDKFGLGKDYGLYSFRHTYITMLYRAIVKQSSPFEAKSKLMLITGHSTMTALEKYLRDIDAELPEDYSEMLKQ</sequence>
<dbReference type="PROSITE" id="PS51900">
    <property type="entry name" value="CB"/>
    <property type="match status" value="1"/>
</dbReference>
<keyword evidence="9" id="KW-1185">Reference proteome</keyword>
<feature type="domain" description="Core-binding (CB)" evidence="7">
    <location>
        <begin position="136"/>
        <end position="224"/>
    </location>
</feature>
<dbReference type="PANTHER" id="PTHR30349:SF41">
    <property type="entry name" value="INTEGRASE_RECOMBINASE PROTEIN MJ0367-RELATED"/>
    <property type="match status" value="1"/>
</dbReference>
<organism evidence="8 9">
    <name type="scientific">Hyunsoonleella flava</name>
    <dbReference type="NCBI Taxonomy" id="2527939"/>
    <lineage>
        <taxon>Bacteria</taxon>
        <taxon>Pseudomonadati</taxon>
        <taxon>Bacteroidota</taxon>
        <taxon>Flavobacteriia</taxon>
        <taxon>Flavobacteriales</taxon>
        <taxon>Flavobacteriaceae</taxon>
    </lineage>
</organism>
<keyword evidence="4" id="KW-0233">DNA recombination</keyword>
<evidence type="ECO:0000256" key="4">
    <source>
        <dbReference type="ARBA" id="ARBA00023172"/>
    </source>
</evidence>
<comment type="caution">
    <text evidence="8">The sequence shown here is derived from an EMBL/GenBank/DDBJ whole genome shotgun (WGS) entry which is preliminary data.</text>
</comment>
<evidence type="ECO:0000256" key="2">
    <source>
        <dbReference type="ARBA" id="ARBA00022908"/>
    </source>
</evidence>
<dbReference type="InterPro" id="IPR010998">
    <property type="entry name" value="Integrase_recombinase_N"/>
</dbReference>
<dbReference type="GO" id="GO:0003677">
    <property type="term" value="F:DNA binding"/>
    <property type="evidence" value="ECO:0007669"/>
    <property type="project" value="UniProtKB-UniRule"/>
</dbReference>
<evidence type="ECO:0000313" key="9">
    <source>
        <dbReference type="Proteomes" id="UP000291142"/>
    </source>
</evidence>
<dbReference type="InterPro" id="IPR013762">
    <property type="entry name" value="Integrase-like_cat_sf"/>
</dbReference>
<evidence type="ECO:0000256" key="3">
    <source>
        <dbReference type="ARBA" id="ARBA00023125"/>
    </source>
</evidence>
<evidence type="ECO:0000256" key="1">
    <source>
        <dbReference type="ARBA" id="ARBA00008857"/>
    </source>
</evidence>
<dbReference type="OrthoDB" id="9806835at2"/>
<dbReference type="Gene3D" id="1.10.150.130">
    <property type="match status" value="1"/>
</dbReference>
<dbReference type="EMBL" id="SIRT01000004">
    <property type="protein sequence ID" value="TBN04452.1"/>
    <property type="molecule type" value="Genomic_DNA"/>
</dbReference>
<dbReference type="InterPro" id="IPR011010">
    <property type="entry name" value="DNA_brk_join_enz"/>
</dbReference>
<dbReference type="CDD" id="cd00397">
    <property type="entry name" value="DNA_BRE_C"/>
    <property type="match status" value="1"/>
</dbReference>
<dbReference type="InterPro" id="IPR050090">
    <property type="entry name" value="Tyrosine_recombinase_XerCD"/>
</dbReference>
<keyword evidence="3 5" id="KW-0238">DNA-binding</keyword>
<dbReference type="InterPro" id="IPR044068">
    <property type="entry name" value="CB"/>
</dbReference>
<reference evidence="8 9" key="1">
    <citation type="submission" date="2019-02" db="EMBL/GenBank/DDBJ databases">
        <title>Hyunsoonleella sp., isolated from marine sediment.</title>
        <authorList>
            <person name="Liu B.-T."/>
        </authorList>
    </citation>
    <scope>NUCLEOTIDE SEQUENCE [LARGE SCALE GENOMIC DNA]</scope>
    <source>
        <strain evidence="8 9">T58</strain>
    </source>
</reference>
<dbReference type="PANTHER" id="PTHR30349">
    <property type="entry name" value="PHAGE INTEGRASE-RELATED"/>
    <property type="match status" value="1"/>
</dbReference>
<keyword evidence="2" id="KW-0229">DNA integration</keyword>
<dbReference type="Gene3D" id="1.10.443.10">
    <property type="entry name" value="Intergrase catalytic core"/>
    <property type="match status" value="1"/>
</dbReference>
<evidence type="ECO:0000256" key="5">
    <source>
        <dbReference type="PROSITE-ProRule" id="PRU01248"/>
    </source>
</evidence>
<evidence type="ECO:0000259" key="7">
    <source>
        <dbReference type="PROSITE" id="PS51900"/>
    </source>
</evidence>
<dbReference type="GO" id="GO:0006310">
    <property type="term" value="P:DNA recombination"/>
    <property type="evidence" value="ECO:0007669"/>
    <property type="project" value="UniProtKB-KW"/>
</dbReference>
<comment type="similarity">
    <text evidence="1">Belongs to the 'phage' integrase family.</text>
</comment>
<proteinExistence type="inferred from homology"/>
<protein>
    <submittedName>
        <fullName evidence="8">Site-specific integrase</fullName>
    </submittedName>
</protein>
<dbReference type="Proteomes" id="UP000291142">
    <property type="component" value="Unassembled WGS sequence"/>
</dbReference>